<dbReference type="AlphaFoldDB" id="A0A0P7AUZ8"/>
<dbReference type="OrthoDB" id="1151358at2"/>
<gene>
    <name evidence="2" type="ORF">I595_790</name>
</gene>
<keyword evidence="1" id="KW-0472">Membrane</keyword>
<keyword evidence="1" id="KW-0812">Transmembrane</keyword>
<feature type="transmembrane region" description="Helical" evidence="1">
    <location>
        <begin position="12"/>
        <end position="33"/>
    </location>
</feature>
<evidence type="ECO:0000313" key="2">
    <source>
        <dbReference type="EMBL" id="KPM32374.1"/>
    </source>
</evidence>
<feature type="transmembrane region" description="Helical" evidence="1">
    <location>
        <begin position="45"/>
        <end position="61"/>
    </location>
</feature>
<comment type="caution">
    <text evidence="2">The sequence shown here is derived from an EMBL/GenBank/DDBJ whole genome shotgun (WGS) entry which is preliminary data.</text>
</comment>
<feature type="transmembrane region" description="Helical" evidence="1">
    <location>
        <begin position="104"/>
        <end position="127"/>
    </location>
</feature>
<evidence type="ECO:0000256" key="1">
    <source>
        <dbReference type="SAM" id="Phobius"/>
    </source>
</evidence>
<name>A0A0P7AUZ8_9FLAO</name>
<reference evidence="2 3" key="1">
    <citation type="submission" date="2015-09" db="EMBL/GenBank/DDBJ databases">
        <title>Genome sequence of the marine flavobacterium Croceitalea dokdonensis DOKDO 023 that contains proton- and sodium-pumping rhodopsins.</title>
        <authorList>
            <person name="Kwon S.-K."/>
            <person name="Lee H.K."/>
            <person name="Kwak M.-J."/>
            <person name="Kim J.F."/>
        </authorList>
    </citation>
    <scope>NUCLEOTIDE SEQUENCE [LARGE SCALE GENOMIC DNA]</scope>
    <source>
        <strain evidence="2 3">DOKDO 023</strain>
    </source>
</reference>
<evidence type="ECO:0000313" key="3">
    <source>
        <dbReference type="Proteomes" id="UP000050280"/>
    </source>
</evidence>
<keyword evidence="1" id="KW-1133">Transmembrane helix</keyword>
<dbReference type="RefSeq" id="WP_054558056.1">
    <property type="nucleotide sequence ID" value="NZ_LDJX01000002.1"/>
</dbReference>
<proteinExistence type="predicted"/>
<dbReference type="Proteomes" id="UP000050280">
    <property type="component" value="Unassembled WGS sequence"/>
</dbReference>
<accession>A0A0P7AUZ8</accession>
<keyword evidence="3" id="KW-1185">Reference proteome</keyword>
<organism evidence="2 3">
    <name type="scientific">Croceitalea dokdonensis DOKDO 023</name>
    <dbReference type="NCBI Taxonomy" id="1300341"/>
    <lineage>
        <taxon>Bacteria</taxon>
        <taxon>Pseudomonadati</taxon>
        <taxon>Bacteroidota</taxon>
        <taxon>Flavobacteriia</taxon>
        <taxon>Flavobacteriales</taxon>
        <taxon>Flavobacteriaceae</taxon>
        <taxon>Croceitalea</taxon>
    </lineage>
</organism>
<sequence length="152" mass="16959">MSTNPNTFLRRLKTIHLVLLASPLLLGVFYFLNTAIDTNGGANDVFVYVFPMFGLAGYFASKVISRKLILPLKDKKSLSEKLIGFQTASIIQYTLVEGPALLNILWFGMTGNLLFLTIGGALALYLFSIRPKKEKIIEDLALSMEEKRALDR</sequence>
<protein>
    <submittedName>
        <fullName evidence="2">Uncharacterized protein</fullName>
    </submittedName>
</protein>
<dbReference type="EMBL" id="LDJX01000002">
    <property type="protein sequence ID" value="KPM32374.1"/>
    <property type="molecule type" value="Genomic_DNA"/>
</dbReference>
<dbReference type="STRING" id="1300341.I595_790"/>